<dbReference type="SUPFAM" id="SSF52374">
    <property type="entry name" value="Nucleotidylyl transferase"/>
    <property type="match status" value="1"/>
</dbReference>
<evidence type="ECO:0000256" key="2">
    <source>
        <dbReference type="ARBA" id="ARBA00005019"/>
    </source>
</evidence>
<keyword evidence="9 11" id="KW-0520">NAD</keyword>
<dbReference type="NCBIfam" id="TIGR00125">
    <property type="entry name" value="cyt_tran_rel"/>
    <property type="match status" value="1"/>
</dbReference>
<keyword evidence="14" id="KW-1185">Reference proteome</keyword>
<dbReference type="AlphaFoldDB" id="A0A1I2URH1"/>
<dbReference type="Pfam" id="PF01467">
    <property type="entry name" value="CTP_transf_like"/>
    <property type="match status" value="1"/>
</dbReference>
<dbReference type="PANTHER" id="PTHR39321:SF3">
    <property type="entry name" value="PHOSPHOPANTETHEINE ADENYLYLTRANSFERASE"/>
    <property type="match status" value="1"/>
</dbReference>
<dbReference type="GO" id="GO:0009435">
    <property type="term" value="P:NAD+ biosynthetic process"/>
    <property type="evidence" value="ECO:0007669"/>
    <property type="project" value="UniProtKB-UniRule"/>
</dbReference>
<dbReference type="STRING" id="341036.SAMN05660649_02667"/>
<keyword evidence="8 11" id="KW-0067">ATP-binding</keyword>
<dbReference type="Gene3D" id="3.40.50.620">
    <property type="entry name" value="HUPs"/>
    <property type="match status" value="1"/>
</dbReference>
<comment type="catalytic activity">
    <reaction evidence="10 11">
        <text>nicotinate beta-D-ribonucleotide + ATP + H(+) = deamido-NAD(+) + diphosphate</text>
        <dbReference type="Rhea" id="RHEA:22860"/>
        <dbReference type="ChEBI" id="CHEBI:15378"/>
        <dbReference type="ChEBI" id="CHEBI:30616"/>
        <dbReference type="ChEBI" id="CHEBI:33019"/>
        <dbReference type="ChEBI" id="CHEBI:57502"/>
        <dbReference type="ChEBI" id="CHEBI:58437"/>
        <dbReference type="EC" id="2.7.7.18"/>
    </reaction>
</comment>
<dbReference type="Proteomes" id="UP000199337">
    <property type="component" value="Unassembled WGS sequence"/>
</dbReference>
<dbReference type="GO" id="GO:0004515">
    <property type="term" value="F:nicotinate-nucleotide adenylyltransferase activity"/>
    <property type="evidence" value="ECO:0007669"/>
    <property type="project" value="UniProtKB-UniRule"/>
</dbReference>
<dbReference type="RefSeq" id="WP_092471875.1">
    <property type="nucleotide sequence ID" value="NZ_FOOX01000009.1"/>
</dbReference>
<dbReference type="InterPro" id="IPR004821">
    <property type="entry name" value="Cyt_trans-like"/>
</dbReference>
<comment type="similarity">
    <text evidence="3 11">Belongs to the NadD family.</text>
</comment>
<dbReference type="GO" id="GO:0005524">
    <property type="term" value="F:ATP binding"/>
    <property type="evidence" value="ECO:0007669"/>
    <property type="project" value="UniProtKB-KW"/>
</dbReference>
<evidence type="ECO:0000256" key="9">
    <source>
        <dbReference type="ARBA" id="ARBA00023027"/>
    </source>
</evidence>
<keyword evidence="7 11" id="KW-0547">Nucleotide-binding</keyword>
<comment type="function">
    <text evidence="1 11">Catalyzes the reversible adenylation of nicotinate mononucleotide (NaMN) to nicotinic acid adenine dinucleotide (NaAD).</text>
</comment>
<dbReference type="UniPathway" id="UPA00253">
    <property type="reaction ID" value="UER00332"/>
</dbReference>
<protein>
    <recommendedName>
        <fullName evidence="11">Probable nicotinate-nucleotide adenylyltransferase</fullName>
        <ecNumber evidence="11">2.7.7.18</ecNumber>
    </recommendedName>
    <alternativeName>
        <fullName evidence="11">Deamido-NAD(+) diphosphorylase</fullName>
    </alternativeName>
    <alternativeName>
        <fullName evidence="11">Deamido-NAD(+) pyrophosphorylase</fullName>
    </alternativeName>
    <alternativeName>
        <fullName evidence="11">Nicotinate mononucleotide adenylyltransferase</fullName>
        <shortName evidence="11">NaMN adenylyltransferase</shortName>
    </alternativeName>
</protein>
<evidence type="ECO:0000259" key="12">
    <source>
        <dbReference type="Pfam" id="PF01467"/>
    </source>
</evidence>
<evidence type="ECO:0000256" key="4">
    <source>
        <dbReference type="ARBA" id="ARBA00022642"/>
    </source>
</evidence>
<organism evidence="13 14">
    <name type="scientific">Desulfotruncus arcticus DSM 17038</name>
    <dbReference type="NCBI Taxonomy" id="1121424"/>
    <lineage>
        <taxon>Bacteria</taxon>
        <taxon>Bacillati</taxon>
        <taxon>Bacillota</taxon>
        <taxon>Clostridia</taxon>
        <taxon>Eubacteriales</taxon>
        <taxon>Desulfallaceae</taxon>
        <taxon>Desulfotruncus</taxon>
    </lineage>
</organism>
<evidence type="ECO:0000256" key="5">
    <source>
        <dbReference type="ARBA" id="ARBA00022679"/>
    </source>
</evidence>
<dbReference type="PANTHER" id="PTHR39321">
    <property type="entry name" value="NICOTINATE-NUCLEOTIDE ADENYLYLTRANSFERASE-RELATED"/>
    <property type="match status" value="1"/>
</dbReference>
<evidence type="ECO:0000256" key="3">
    <source>
        <dbReference type="ARBA" id="ARBA00009014"/>
    </source>
</evidence>
<sequence>MDKTTNKRHAKRIGLMGGTFDPIHHGHLVAAEVARFEFGLEKVIFIPAGIPPHKTRKDISLPGHRLEMASRAVASNPFFTVSNLEIKRAGVSYAIDTVQEMCRLFPDNDLYFITGADAVLEILTWRNVIGLLELCSFIAATRPGFKLESLNKSLSYYSHHQLSKIKTLEVPALAISSTDIRARVQEGRPIKYLLPEKVEEYIYLNRLYK</sequence>
<evidence type="ECO:0000256" key="6">
    <source>
        <dbReference type="ARBA" id="ARBA00022695"/>
    </source>
</evidence>
<dbReference type="HAMAP" id="MF_00244">
    <property type="entry name" value="NaMN_adenylyltr"/>
    <property type="match status" value="1"/>
</dbReference>
<evidence type="ECO:0000256" key="11">
    <source>
        <dbReference type="HAMAP-Rule" id="MF_00244"/>
    </source>
</evidence>
<dbReference type="OrthoDB" id="5295945at2"/>
<comment type="pathway">
    <text evidence="2 11">Cofactor biosynthesis; NAD(+) biosynthesis; deamido-NAD(+) from nicotinate D-ribonucleotide: step 1/1.</text>
</comment>
<accession>A0A1I2URH1</accession>
<evidence type="ECO:0000313" key="14">
    <source>
        <dbReference type="Proteomes" id="UP000199337"/>
    </source>
</evidence>
<feature type="domain" description="Cytidyltransferase-like" evidence="12">
    <location>
        <begin position="15"/>
        <end position="183"/>
    </location>
</feature>
<evidence type="ECO:0000256" key="7">
    <source>
        <dbReference type="ARBA" id="ARBA00022741"/>
    </source>
</evidence>
<proteinExistence type="inferred from homology"/>
<dbReference type="FunFam" id="3.40.50.620:FF:000039">
    <property type="entry name" value="Probable nicotinate-nucleotide adenylyltransferase"/>
    <property type="match status" value="1"/>
</dbReference>
<gene>
    <name evidence="11" type="primary">nadD</name>
    <name evidence="13" type="ORF">SAMN05660649_02667</name>
</gene>
<dbReference type="EC" id="2.7.7.18" evidence="11"/>
<reference evidence="14" key="1">
    <citation type="submission" date="2016-10" db="EMBL/GenBank/DDBJ databases">
        <authorList>
            <person name="Varghese N."/>
            <person name="Submissions S."/>
        </authorList>
    </citation>
    <scope>NUCLEOTIDE SEQUENCE [LARGE SCALE GENOMIC DNA]</scope>
    <source>
        <strain evidence="14">DSM 17038</strain>
    </source>
</reference>
<dbReference type="InterPro" id="IPR005248">
    <property type="entry name" value="NadD/NMNAT"/>
</dbReference>
<keyword evidence="4 11" id="KW-0662">Pyridine nucleotide biosynthesis</keyword>
<evidence type="ECO:0000256" key="8">
    <source>
        <dbReference type="ARBA" id="ARBA00022840"/>
    </source>
</evidence>
<evidence type="ECO:0000313" key="13">
    <source>
        <dbReference type="EMBL" id="SFG77476.1"/>
    </source>
</evidence>
<dbReference type="NCBIfam" id="NF000840">
    <property type="entry name" value="PRK00071.1-3"/>
    <property type="match status" value="1"/>
</dbReference>
<dbReference type="InterPro" id="IPR014729">
    <property type="entry name" value="Rossmann-like_a/b/a_fold"/>
</dbReference>
<evidence type="ECO:0000256" key="10">
    <source>
        <dbReference type="ARBA" id="ARBA00048721"/>
    </source>
</evidence>
<evidence type="ECO:0000256" key="1">
    <source>
        <dbReference type="ARBA" id="ARBA00002324"/>
    </source>
</evidence>
<dbReference type="NCBIfam" id="TIGR00482">
    <property type="entry name" value="nicotinate (nicotinamide) nucleotide adenylyltransferase"/>
    <property type="match status" value="1"/>
</dbReference>
<name>A0A1I2URH1_9FIRM</name>
<keyword evidence="6 11" id="KW-0548">Nucleotidyltransferase</keyword>
<dbReference type="CDD" id="cd02165">
    <property type="entry name" value="NMNAT"/>
    <property type="match status" value="1"/>
</dbReference>
<dbReference type="EMBL" id="FOOX01000009">
    <property type="protein sequence ID" value="SFG77476.1"/>
    <property type="molecule type" value="Genomic_DNA"/>
</dbReference>
<keyword evidence="5 11" id="KW-0808">Transferase</keyword>